<organism evidence="1 2">
    <name type="scientific">Aspergillus sclerotiicarbonarius (strain CBS 121057 / IBT 28362)</name>
    <dbReference type="NCBI Taxonomy" id="1448318"/>
    <lineage>
        <taxon>Eukaryota</taxon>
        <taxon>Fungi</taxon>
        <taxon>Dikarya</taxon>
        <taxon>Ascomycota</taxon>
        <taxon>Pezizomycotina</taxon>
        <taxon>Eurotiomycetes</taxon>
        <taxon>Eurotiomycetidae</taxon>
        <taxon>Eurotiales</taxon>
        <taxon>Aspergillaceae</taxon>
        <taxon>Aspergillus</taxon>
        <taxon>Aspergillus subgen. Circumdati</taxon>
    </lineage>
</organism>
<gene>
    <name evidence="1" type="ORF">BO78DRAFT_422562</name>
</gene>
<name>A0A319DYX7_ASPSB</name>
<evidence type="ECO:0000313" key="2">
    <source>
        <dbReference type="Proteomes" id="UP000248423"/>
    </source>
</evidence>
<reference evidence="1 2" key="1">
    <citation type="submission" date="2018-02" db="EMBL/GenBank/DDBJ databases">
        <title>The genomes of Aspergillus section Nigri reveals drivers in fungal speciation.</title>
        <authorList>
            <consortium name="DOE Joint Genome Institute"/>
            <person name="Vesth T.C."/>
            <person name="Nybo J."/>
            <person name="Theobald S."/>
            <person name="Brandl J."/>
            <person name="Frisvad J.C."/>
            <person name="Nielsen K.F."/>
            <person name="Lyhne E.K."/>
            <person name="Kogle M.E."/>
            <person name="Kuo A."/>
            <person name="Riley R."/>
            <person name="Clum A."/>
            <person name="Nolan M."/>
            <person name="Lipzen A."/>
            <person name="Salamov A."/>
            <person name="Henrissat B."/>
            <person name="Wiebenga A."/>
            <person name="De vries R.P."/>
            <person name="Grigoriev I.V."/>
            <person name="Mortensen U.H."/>
            <person name="Andersen M.R."/>
            <person name="Baker S.E."/>
        </authorList>
    </citation>
    <scope>NUCLEOTIDE SEQUENCE [LARGE SCALE GENOMIC DNA]</scope>
    <source>
        <strain evidence="1 2">CBS 121057</strain>
    </source>
</reference>
<sequence length="294" mass="33162">MLPTPTPHPYSIPFPAHNLSITESFVARLFDEAGIPAFIWAEPAISILGYPAESIFSGWIIPDPHLPHATTLLLQSHFPLCGDIRGCKTHKATSWCPVPDAHFHAAGAGRVNILNLYAKSRLFGSFPDPPLGRPHPRDEYYMVTSDSRIPTAEEFFRGWTVSSRGRQSERLYPVKMLRGGRYVEGVVRLRLRLRGRRVQGGEGEEEEGLVMGEFERWGRELDWLGRMCVDERNGGLGFEDIEEPFRGFVRGRVELGVEEGEGVVGERDELGLEVLRERLMWRDRVLEALGRGVS</sequence>
<proteinExistence type="predicted"/>
<dbReference type="OrthoDB" id="4499271at2759"/>
<dbReference type="AlphaFoldDB" id="A0A319DYX7"/>
<dbReference type="Proteomes" id="UP000248423">
    <property type="component" value="Unassembled WGS sequence"/>
</dbReference>
<dbReference type="EMBL" id="KZ826395">
    <property type="protein sequence ID" value="PYI02420.1"/>
    <property type="molecule type" value="Genomic_DNA"/>
</dbReference>
<evidence type="ECO:0000313" key="1">
    <source>
        <dbReference type="EMBL" id="PYI02420.1"/>
    </source>
</evidence>
<keyword evidence="2" id="KW-1185">Reference proteome</keyword>
<dbReference type="VEuPathDB" id="FungiDB:BO78DRAFT_422562"/>
<accession>A0A319DYX7</accession>
<protein>
    <submittedName>
        <fullName evidence="1">Uncharacterized protein</fullName>
    </submittedName>
</protein>